<gene>
    <name evidence="10" type="ORF">FGG12_27720</name>
    <name evidence="11" type="ORF">M5D45_01845</name>
</gene>
<dbReference type="GO" id="GO:0005886">
    <property type="term" value="C:plasma membrane"/>
    <property type="evidence" value="ECO:0007669"/>
    <property type="project" value="UniProtKB-SubCell"/>
</dbReference>
<feature type="transmembrane region" description="Helical" evidence="8">
    <location>
        <begin position="369"/>
        <end position="387"/>
    </location>
</feature>
<keyword evidence="6 8" id="KW-1133">Transmembrane helix</keyword>
<dbReference type="Proteomes" id="UP000318943">
    <property type="component" value="Unassembled WGS sequence"/>
</dbReference>
<evidence type="ECO:0000313" key="11">
    <source>
        <dbReference type="EMBL" id="URF04623.1"/>
    </source>
</evidence>
<evidence type="ECO:0000256" key="3">
    <source>
        <dbReference type="ARBA" id="ARBA00022448"/>
    </source>
</evidence>
<evidence type="ECO:0000256" key="6">
    <source>
        <dbReference type="ARBA" id="ARBA00022989"/>
    </source>
</evidence>
<evidence type="ECO:0000256" key="8">
    <source>
        <dbReference type="SAM" id="Phobius"/>
    </source>
</evidence>
<dbReference type="AlphaFoldDB" id="A0AAE9HZA6"/>
<evidence type="ECO:0000313" key="13">
    <source>
        <dbReference type="Proteomes" id="UP001056132"/>
    </source>
</evidence>
<dbReference type="PANTHER" id="PTHR30294:SF29">
    <property type="entry name" value="MULTIDRUG ABC TRANSPORTER PERMEASE YBHS-RELATED"/>
    <property type="match status" value="1"/>
</dbReference>
<keyword evidence="4" id="KW-1003">Cell membrane</keyword>
<evidence type="ECO:0000256" key="4">
    <source>
        <dbReference type="ARBA" id="ARBA00022475"/>
    </source>
</evidence>
<dbReference type="InterPro" id="IPR013525">
    <property type="entry name" value="ABC2_TM"/>
</dbReference>
<dbReference type="RefSeq" id="WP_144203106.1">
    <property type="nucleotide sequence ID" value="NZ_CP097330.1"/>
</dbReference>
<dbReference type="InterPro" id="IPR051449">
    <property type="entry name" value="ABC-2_transporter_component"/>
</dbReference>
<comment type="similarity">
    <text evidence="2">Belongs to the ABC-2 integral membrane protein family.</text>
</comment>
<dbReference type="GO" id="GO:0140359">
    <property type="term" value="F:ABC-type transporter activity"/>
    <property type="evidence" value="ECO:0007669"/>
    <property type="project" value="InterPro"/>
</dbReference>
<feature type="transmembrane region" description="Helical" evidence="8">
    <location>
        <begin position="281"/>
        <end position="301"/>
    </location>
</feature>
<reference evidence="11" key="3">
    <citation type="submission" date="2022-05" db="EMBL/GenBank/DDBJ databases">
        <authorList>
            <person name="Kunte H.-J."/>
        </authorList>
    </citation>
    <scope>NUCLEOTIDE SEQUENCE</scope>
    <source>
        <strain evidence="11">G5</strain>
    </source>
</reference>
<feature type="transmembrane region" description="Helical" evidence="8">
    <location>
        <begin position="40"/>
        <end position="60"/>
    </location>
</feature>
<dbReference type="Proteomes" id="UP001056132">
    <property type="component" value="Chromosome 1"/>
</dbReference>
<feature type="transmembrane region" description="Helical" evidence="8">
    <location>
        <begin position="313"/>
        <end position="336"/>
    </location>
</feature>
<proteinExistence type="inferred from homology"/>
<sequence>MSADSRNIHSIHDIHTSRFSVQRWWSIVLKEFLQLRRDRITFGMIVGLPIMQLLLFGFAINSDPRHMPTAVIVAEHSDFSRTFVHALENTTYFRVVRTLPDEAAGREALLRGDVQFVVSIPTDFSRKLLRGERPVILVEADATDPSATGPAIGALAQLPVSVARIDLKGALAPLAGGKPAFDVNVQRLYNPEGITQYNIVPGLMGVILTMTMVMMTGLAMTRERERGTMENLLATPVQPLEVISGKIVPYIFIGLIQSTIILLAARYVFQVPFLGSVVGVYLAALLFIAANLTVGITLSSLAKNQLQAVQLTFFYFLPNILLSGFMFPFAGMPTWAQWIGNVLPMTYFNRVIRSILLKGSGWVELWPNVWPMALFTAVVMTIAVRFYKRTLD</sequence>
<reference evidence="11" key="2">
    <citation type="journal article" date="2022" name="Microbiol. Resour. Announc.">
        <title>Genome Sequence of Cupriavidus campinensis Strain G5, a Member of a Bacterial Consortium Capable of Polyethylene Degradation.</title>
        <authorList>
            <person name="Schneider B."/>
            <person name="Pfeiffer F."/>
            <person name="Dyall-Smith M."/>
            <person name="Kunte H.J."/>
        </authorList>
    </citation>
    <scope>NUCLEOTIDE SEQUENCE</scope>
    <source>
        <strain evidence="11">G5</strain>
    </source>
</reference>
<evidence type="ECO:0000256" key="7">
    <source>
        <dbReference type="ARBA" id="ARBA00023136"/>
    </source>
</evidence>
<evidence type="ECO:0000313" key="10">
    <source>
        <dbReference type="EMBL" id="TSP09411.1"/>
    </source>
</evidence>
<dbReference type="Gene3D" id="3.40.1710.10">
    <property type="entry name" value="abc type-2 transporter like domain"/>
    <property type="match status" value="1"/>
</dbReference>
<protein>
    <submittedName>
        <fullName evidence="11">ABC transporter permease</fullName>
    </submittedName>
</protein>
<dbReference type="InterPro" id="IPR047817">
    <property type="entry name" value="ABC2_TM_bact-type"/>
</dbReference>
<feature type="domain" description="ABC transmembrane type-2" evidence="9">
    <location>
        <begin position="152"/>
        <end position="390"/>
    </location>
</feature>
<dbReference type="KEGG" id="ccam:M5D45_01845"/>
<evidence type="ECO:0000256" key="2">
    <source>
        <dbReference type="ARBA" id="ARBA00007783"/>
    </source>
</evidence>
<dbReference type="Pfam" id="PF12698">
    <property type="entry name" value="ABC2_membrane_3"/>
    <property type="match status" value="1"/>
</dbReference>
<evidence type="ECO:0000313" key="12">
    <source>
        <dbReference type="Proteomes" id="UP000318943"/>
    </source>
</evidence>
<name>A0AAE9HZA6_9BURK</name>
<dbReference type="EMBL" id="VCIZ01000027">
    <property type="protein sequence ID" value="TSP09411.1"/>
    <property type="molecule type" value="Genomic_DNA"/>
</dbReference>
<evidence type="ECO:0000256" key="1">
    <source>
        <dbReference type="ARBA" id="ARBA00004651"/>
    </source>
</evidence>
<dbReference type="PROSITE" id="PS51012">
    <property type="entry name" value="ABC_TM2"/>
    <property type="match status" value="1"/>
</dbReference>
<reference evidence="10 12" key="1">
    <citation type="submission" date="2019-05" db="EMBL/GenBank/DDBJ databases">
        <title>Whole genome sequence analysis of Cupriavidus campinensis S14E4C strain.</title>
        <authorList>
            <person name="Abbaszade G."/>
            <person name="Szabo A."/>
            <person name="Toumi M."/>
            <person name="Toth E."/>
        </authorList>
    </citation>
    <scope>NUCLEOTIDE SEQUENCE [LARGE SCALE GENOMIC DNA]</scope>
    <source>
        <strain evidence="10 12">S14E4C</strain>
    </source>
</reference>
<evidence type="ECO:0000256" key="5">
    <source>
        <dbReference type="ARBA" id="ARBA00022692"/>
    </source>
</evidence>
<keyword evidence="3" id="KW-0813">Transport</keyword>
<organism evidence="11 13">
    <name type="scientific">Cupriavidus campinensis</name>
    <dbReference type="NCBI Taxonomy" id="151783"/>
    <lineage>
        <taxon>Bacteria</taxon>
        <taxon>Pseudomonadati</taxon>
        <taxon>Pseudomonadota</taxon>
        <taxon>Betaproteobacteria</taxon>
        <taxon>Burkholderiales</taxon>
        <taxon>Burkholderiaceae</taxon>
        <taxon>Cupriavidus</taxon>
    </lineage>
</organism>
<keyword evidence="12" id="KW-1185">Reference proteome</keyword>
<keyword evidence="7 8" id="KW-0472">Membrane</keyword>
<comment type="subcellular location">
    <subcellularLocation>
        <location evidence="1">Cell membrane</location>
        <topology evidence="1">Multi-pass membrane protein</topology>
    </subcellularLocation>
</comment>
<evidence type="ECO:0000259" key="9">
    <source>
        <dbReference type="PROSITE" id="PS51012"/>
    </source>
</evidence>
<feature type="transmembrane region" description="Helical" evidence="8">
    <location>
        <begin position="247"/>
        <end position="269"/>
    </location>
</feature>
<dbReference type="PANTHER" id="PTHR30294">
    <property type="entry name" value="MEMBRANE COMPONENT OF ABC TRANSPORTER YHHJ-RELATED"/>
    <property type="match status" value="1"/>
</dbReference>
<feature type="transmembrane region" description="Helical" evidence="8">
    <location>
        <begin position="199"/>
        <end position="220"/>
    </location>
</feature>
<accession>A0AAE9HZA6</accession>
<keyword evidence="5 8" id="KW-0812">Transmembrane</keyword>
<dbReference type="EMBL" id="CP097330">
    <property type="protein sequence ID" value="URF04623.1"/>
    <property type="molecule type" value="Genomic_DNA"/>
</dbReference>